<protein>
    <submittedName>
        <fullName evidence="2">Uncharacterized protein</fullName>
    </submittedName>
</protein>
<name>A0A5R9G7H6_9BACL</name>
<dbReference type="RefSeq" id="WP_138194023.1">
    <property type="nucleotide sequence ID" value="NZ_VCIW01000005.1"/>
</dbReference>
<evidence type="ECO:0000313" key="2">
    <source>
        <dbReference type="EMBL" id="TLS52367.1"/>
    </source>
</evidence>
<dbReference type="Proteomes" id="UP000309676">
    <property type="component" value="Unassembled WGS sequence"/>
</dbReference>
<evidence type="ECO:0000256" key="1">
    <source>
        <dbReference type="SAM" id="Phobius"/>
    </source>
</evidence>
<feature type="transmembrane region" description="Helical" evidence="1">
    <location>
        <begin position="94"/>
        <end position="118"/>
    </location>
</feature>
<keyword evidence="1" id="KW-0472">Membrane</keyword>
<organism evidence="2 3">
    <name type="scientific">Paenibacillus antri</name>
    <dbReference type="NCBI Taxonomy" id="2582848"/>
    <lineage>
        <taxon>Bacteria</taxon>
        <taxon>Bacillati</taxon>
        <taxon>Bacillota</taxon>
        <taxon>Bacilli</taxon>
        <taxon>Bacillales</taxon>
        <taxon>Paenibacillaceae</taxon>
        <taxon>Paenibacillus</taxon>
    </lineage>
</organism>
<accession>A0A5R9G7H6</accession>
<sequence length="155" mass="17686">MLLSFSIAASWMLIATAALVRKSSRQDFAFVFLLSNFINTNVYYWSSQTLHIFEISKDPASFVSFTLLQSAIVPLFIAVTANGAALVRTVSRRVHIHVASIAFLIGLEGLSHYLRIVIYNEVHVFSWLAGYRILLYILPLITLRYFRRMCIHART</sequence>
<comment type="caution">
    <text evidence="2">The sequence shown here is derived from an EMBL/GenBank/DDBJ whole genome shotgun (WGS) entry which is preliminary data.</text>
</comment>
<feature type="transmembrane region" description="Helical" evidence="1">
    <location>
        <begin position="124"/>
        <end position="146"/>
    </location>
</feature>
<reference evidence="2 3" key="1">
    <citation type="submission" date="2019-05" db="EMBL/GenBank/DDBJ databases">
        <authorList>
            <person name="Narsing Rao M.P."/>
            <person name="Li W.J."/>
        </authorList>
    </citation>
    <scope>NUCLEOTIDE SEQUENCE [LARGE SCALE GENOMIC DNA]</scope>
    <source>
        <strain evidence="2 3">SYSU_K30003</strain>
    </source>
</reference>
<proteinExistence type="predicted"/>
<keyword evidence="1" id="KW-0812">Transmembrane</keyword>
<keyword evidence="1" id="KW-1133">Transmembrane helix</keyword>
<evidence type="ECO:0000313" key="3">
    <source>
        <dbReference type="Proteomes" id="UP000309676"/>
    </source>
</evidence>
<dbReference type="AlphaFoldDB" id="A0A5R9G7H6"/>
<dbReference type="EMBL" id="VCIW01000005">
    <property type="protein sequence ID" value="TLS52367.1"/>
    <property type="molecule type" value="Genomic_DNA"/>
</dbReference>
<feature type="transmembrane region" description="Helical" evidence="1">
    <location>
        <begin position="67"/>
        <end position="87"/>
    </location>
</feature>
<keyword evidence="3" id="KW-1185">Reference proteome</keyword>
<dbReference type="OrthoDB" id="2989465at2"/>
<gene>
    <name evidence="2" type="ORF">FE782_10365</name>
</gene>